<dbReference type="Proteomes" id="UP001567538">
    <property type="component" value="Unassembled WGS sequence"/>
</dbReference>
<evidence type="ECO:0000259" key="1">
    <source>
        <dbReference type="PROSITE" id="PS50181"/>
    </source>
</evidence>
<protein>
    <submittedName>
        <fullName evidence="2">F-box/LRR-repeat protein isoform X11</fullName>
    </submittedName>
</protein>
<proteinExistence type="predicted"/>
<evidence type="ECO:0000313" key="3">
    <source>
        <dbReference type="Proteomes" id="UP001567538"/>
    </source>
</evidence>
<dbReference type="PANTHER" id="PTHR31293:SF16">
    <property type="entry name" value="RNI-LIKE SUPERFAMILY PROTEIN"/>
    <property type="match status" value="1"/>
</dbReference>
<name>A0ABD1I339_SALDI</name>
<accession>A0ABD1I339</accession>
<dbReference type="PANTHER" id="PTHR31293">
    <property type="entry name" value="RNI-LIKE SUPERFAMILY PROTEIN"/>
    <property type="match status" value="1"/>
</dbReference>
<reference evidence="2 3" key="1">
    <citation type="submission" date="2024-06" db="EMBL/GenBank/DDBJ databases">
        <title>A chromosome level genome sequence of Diviner's sage (Salvia divinorum).</title>
        <authorList>
            <person name="Ford S.A."/>
            <person name="Ro D.-K."/>
            <person name="Ness R.W."/>
            <person name="Phillips M.A."/>
        </authorList>
    </citation>
    <scope>NUCLEOTIDE SEQUENCE [LARGE SCALE GENOMIC DNA]</scope>
    <source>
        <strain evidence="2">SAF-2024a</strain>
        <tissue evidence="2">Leaf</tissue>
    </source>
</reference>
<dbReference type="InterPro" id="IPR001810">
    <property type="entry name" value="F-box_dom"/>
</dbReference>
<dbReference type="InterPro" id="IPR036047">
    <property type="entry name" value="F-box-like_dom_sf"/>
</dbReference>
<sequence>MENPKRCNHEDLIRDLPDVLIFDIFWRLPMADVVRTSVLSKRWRIFLTTSPVLNFDDHAMLVGDDNKLRNFVNQALLCWDGDRVLKFRFNSLHKLASSMFNDVDLWVHFALRNGVWRITFTCVEQYYHS</sequence>
<gene>
    <name evidence="2" type="ORF">AAHA92_04804</name>
</gene>
<dbReference type="EMBL" id="JBEAFC010000003">
    <property type="protein sequence ID" value="KAL1562203.1"/>
    <property type="molecule type" value="Genomic_DNA"/>
</dbReference>
<dbReference type="Pfam" id="PF00646">
    <property type="entry name" value="F-box"/>
    <property type="match status" value="1"/>
</dbReference>
<keyword evidence="3" id="KW-1185">Reference proteome</keyword>
<dbReference type="Gene3D" id="1.20.1280.50">
    <property type="match status" value="1"/>
</dbReference>
<comment type="caution">
    <text evidence="2">The sequence shown here is derived from an EMBL/GenBank/DDBJ whole genome shotgun (WGS) entry which is preliminary data.</text>
</comment>
<dbReference type="AlphaFoldDB" id="A0ABD1I339"/>
<evidence type="ECO:0000313" key="2">
    <source>
        <dbReference type="EMBL" id="KAL1562203.1"/>
    </source>
</evidence>
<dbReference type="PROSITE" id="PS50181">
    <property type="entry name" value="FBOX"/>
    <property type="match status" value="1"/>
</dbReference>
<feature type="domain" description="F-box" evidence="1">
    <location>
        <begin position="10"/>
        <end position="58"/>
    </location>
</feature>
<dbReference type="InterPro" id="IPR055294">
    <property type="entry name" value="FBL60-like"/>
</dbReference>
<dbReference type="SUPFAM" id="SSF81383">
    <property type="entry name" value="F-box domain"/>
    <property type="match status" value="1"/>
</dbReference>
<organism evidence="2 3">
    <name type="scientific">Salvia divinorum</name>
    <name type="common">Maria pastora</name>
    <name type="synonym">Diviner's sage</name>
    <dbReference type="NCBI Taxonomy" id="28513"/>
    <lineage>
        <taxon>Eukaryota</taxon>
        <taxon>Viridiplantae</taxon>
        <taxon>Streptophyta</taxon>
        <taxon>Embryophyta</taxon>
        <taxon>Tracheophyta</taxon>
        <taxon>Spermatophyta</taxon>
        <taxon>Magnoliopsida</taxon>
        <taxon>eudicotyledons</taxon>
        <taxon>Gunneridae</taxon>
        <taxon>Pentapetalae</taxon>
        <taxon>asterids</taxon>
        <taxon>lamiids</taxon>
        <taxon>Lamiales</taxon>
        <taxon>Lamiaceae</taxon>
        <taxon>Nepetoideae</taxon>
        <taxon>Mentheae</taxon>
        <taxon>Salviinae</taxon>
        <taxon>Salvia</taxon>
        <taxon>Salvia subgen. Calosphace</taxon>
    </lineage>
</organism>